<dbReference type="PATRIC" id="fig|1423733.4.peg.2825"/>
<sequence length="184" mass="21249">MTDDLRVIKTNRDIKRAFIRLLQTTGFNKITVQDICSEALIGRSTFYHHYVDKYALLQRLVNQLETDFEHLLHNRLHQVSSDSLLTFLYQSLNQRKMEFLTLIAIQVDDINLEKGLTSIISRNLLTYLATQNTLTLPVSAEFLATLYANNVLTGIKWALAHDNPDEVAEFMNGIMQDLTTKYIR</sequence>
<dbReference type="InterPro" id="IPR050624">
    <property type="entry name" value="HTH-type_Tx_Regulator"/>
</dbReference>
<dbReference type="RefSeq" id="WP_054761656.1">
    <property type="nucleotide sequence ID" value="NZ_AYYR01000008.1"/>
</dbReference>
<reference evidence="4 5" key="1">
    <citation type="journal article" date="2015" name="Genome Announc.">
        <title>Expanding the biotechnology potential of lactobacilli through comparative genomics of 213 strains and associated genera.</title>
        <authorList>
            <person name="Sun Z."/>
            <person name="Harris H.M."/>
            <person name="McCann A."/>
            <person name="Guo C."/>
            <person name="Argimon S."/>
            <person name="Zhang W."/>
            <person name="Yang X."/>
            <person name="Jeffery I.B."/>
            <person name="Cooney J.C."/>
            <person name="Kagawa T.F."/>
            <person name="Liu W."/>
            <person name="Song Y."/>
            <person name="Salvetti E."/>
            <person name="Wrobel A."/>
            <person name="Rasinkangas P."/>
            <person name="Parkhill J."/>
            <person name="Rea M.C."/>
            <person name="O'Sullivan O."/>
            <person name="Ritari J."/>
            <person name="Douillard F.P."/>
            <person name="Paul Ross R."/>
            <person name="Yang R."/>
            <person name="Briner A.E."/>
            <person name="Felis G.E."/>
            <person name="de Vos W.M."/>
            <person name="Barrangou R."/>
            <person name="Klaenhammer T.R."/>
            <person name="Caufield P.W."/>
            <person name="Cui Y."/>
            <person name="Zhang H."/>
            <person name="O'Toole P.W."/>
        </authorList>
    </citation>
    <scope>NUCLEOTIDE SEQUENCE [LARGE SCALE GENOMIC DNA]</scope>
    <source>
        <strain evidence="4 5">DSM 20515</strain>
    </source>
</reference>
<dbReference type="InterPro" id="IPR009057">
    <property type="entry name" value="Homeodomain-like_sf"/>
</dbReference>
<dbReference type="SUPFAM" id="SSF46689">
    <property type="entry name" value="Homeodomain-like"/>
    <property type="match status" value="1"/>
</dbReference>
<feature type="DNA-binding region" description="H-T-H motif" evidence="2">
    <location>
        <begin position="31"/>
        <end position="50"/>
    </location>
</feature>
<feature type="domain" description="HTH tetR-type" evidence="3">
    <location>
        <begin position="8"/>
        <end position="68"/>
    </location>
</feature>
<keyword evidence="1 2" id="KW-0238">DNA-binding</keyword>
<evidence type="ECO:0000256" key="1">
    <source>
        <dbReference type="ARBA" id="ARBA00023125"/>
    </source>
</evidence>
<evidence type="ECO:0000313" key="4">
    <source>
        <dbReference type="EMBL" id="KRM77836.1"/>
    </source>
</evidence>
<dbReference type="AlphaFoldDB" id="A0A0R2BQI3"/>
<name>A0A0R2BQI3_SECCO</name>
<dbReference type="GO" id="GO:0003677">
    <property type="term" value="F:DNA binding"/>
    <property type="evidence" value="ECO:0007669"/>
    <property type="project" value="UniProtKB-UniRule"/>
</dbReference>
<dbReference type="PANTHER" id="PTHR43479">
    <property type="entry name" value="ACREF/ENVCD OPERON REPRESSOR-RELATED"/>
    <property type="match status" value="1"/>
</dbReference>
<dbReference type="PANTHER" id="PTHR43479:SF7">
    <property type="entry name" value="TETR-FAMILY TRANSCRIPTIONAL REGULATOR"/>
    <property type="match status" value="1"/>
</dbReference>
<dbReference type="EMBL" id="AYYR01000008">
    <property type="protein sequence ID" value="KRM77836.1"/>
    <property type="molecule type" value="Genomic_DNA"/>
</dbReference>
<evidence type="ECO:0000313" key="5">
    <source>
        <dbReference type="Proteomes" id="UP000051845"/>
    </source>
</evidence>
<organism evidence="4 5">
    <name type="scientific">Secundilactobacillus collinoides DSM 20515 = JCM 1123</name>
    <dbReference type="NCBI Taxonomy" id="1423733"/>
    <lineage>
        <taxon>Bacteria</taxon>
        <taxon>Bacillati</taxon>
        <taxon>Bacillota</taxon>
        <taxon>Bacilli</taxon>
        <taxon>Lactobacillales</taxon>
        <taxon>Lactobacillaceae</taxon>
        <taxon>Secundilactobacillus</taxon>
    </lineage>
</organism>
<dbReference type="Gene3D" id="1.10.357.10">
    <property type="entry name" value="Tetracycline Repressor, domain 2"/>
    <property type="match status" value="1"/>
</dbReference>
<proteinExistence type="predicted"/>
<evidence type="ECO:0000256" key="2">
    <source>
        <dbReference type="PROSITE-ProRule" id="PRU00335"/>
    </source>
</evidence>
<gene>
    <name evidence="4" type="ORF">FC82_GL002703</name>
</gene>
<dbReference type="InterPro" id="IPR001647">
    <property type="entry name" value="HTH_TetR"/>
</dbReference>
<dbReference type="PROSITE" id="PS50977">
    <property type="entry name" value="HTH_TETR_2"/>
    <property type="match status" value="1"/>
</dbReference>
<dbReference type="Pfam" id="PF00440">
    <property type="entry name" value="TetR_N"/>
    <property type="match status" value="1"/>
</dbReference>
<comment type="caution">
    <text evidence="4">The sequence shown here is derived from an EMBL/GenBank/DDBJ whole genome shotgun (WGS) entry which is preliminary data.</text>
</comment>
<accession>A0A0R2BQI3</accession>
<evidence type="ECO:0000259" key="3">
    <source>
        <dbReference type="PROSITE" id="PS50977"/>
    </source>
</evidence>
<dbReference type="Proteomes" id="UP000051845">
    <property type="component" value="Unassembled WGS sequence"/>
</dbReference>
<dbReference type="STRING" id="33960.TY91_12050"/>
<protein>
    <submittedName>
        <fullName evidence="4">TetR family transcriptional regulator</fullName>
    </submittedName>
</protein>